<sequence length="91" mass="10679">MAHTWHMFQKVEVLVQEFIPKHWNIEGQDGATLMDKDAILETELAMMALKLKAFDSDWVTTQIIRNMGTNGNKIMQIICQKFWRTALWPKD</sequence>
<reference evidence="1 2" key="1">
    <citation type="journal article" date="2011" name="Cell">
        <title>The monarch butterfly genome yields insights into long-distance migration.</title>
        <authorList>
            <person name="Zhan S."/>
            <person name="Merlin C."/>
            <person name="Boore J.L."/>
            <person name="Reppert S.M."/>
        </authorList>
    </citation>
    <scope>NUCLEOTIDE SEQUENCE [LARGE SCALE GENOMIC DNA]</scope>
    <source>
        <strain evidence="1">F-2</strain>
    </source>
</reference>
<dbReference type="InParanoid" id="A0A212FLG2"/>
<dbReference type="AlphaFoldDB" id="A0A212FLG2"/>
<accession>A0A212FLG2</accession>
<dbReference type="EMBL" id="AGBW02007772">
    <property type="protein sequence ID" value="OWR54585.1"/>
    <property type="molecule type" value="Genomic_DNA"/>
</dbReference>
<comment type="caution">
    <text evidence="1">The sequence shown here is derived from an EMBL/GenBank/DDBJ whole genome shotgun (WGS) entry which is preliminary data.</text>
</comment>
<dbReference type="GO" id="GO:0003964">
    <property type="term" value="F:RNA-directed DNA polymerase activity"/>
    <property type="evidence" value="ECO:0007669"/>
    <property type="project" value="UniProtKB-KW"/>
</dbReference>
<dbReference type="GO" id="GO:0004519">
    <property type="term" value="F:endonuclease activity"/>
    <property type="evidence" value="ECO:0007669"/>
    <property type="project" value="UniProtKB-KW"/>
</dbReference>
<evidence type="ECO:0000313" key="2">
    <source>
        <dbReference type="Proteomes" id="UP000007151"/>
    </source>
</evidence>
<dbReference type="Proteomes" id="UP000007151">
    <property type="component" value="Unassembled WGS sequence"/>
</dbReference>
<gene>
    <name evidence="1" type="ORF">KGM_214917</name>
</gene>
<dbReference type="KEGG" id="dpl:KGM_214917"/>
<keyword evidence="1" id="KW-0255">Endonuclease</keyword>
<evidence type="ECO:0000313" key="1">
    <source>
        <dbReference type="EMBL" id="OWR54585.1"/>
    </source>
</evidence>
<name>A0A212FLG2_DANPL</name>
<proteinExistence type="predicted"/>
<keyword evidence="1" id="KW-0540">Nuclease</keyword>
<organism evidence="1 2">
    <name type="scientific">Danaus plexippus plexippus</name>
    <dbReference type="NCBI Taxonomy" id="278856"/>
    <lineage>
        <taxon>Eukaryota</taxon>
        <taxon>Metazoa</taxon>
        <taxon>Ecdysozoa</taxon>
        <taxon>Arthropoda</taxon>
        <taxon>Hexapoda</taxon>
        <taxon>Insecta</taxon>
        <taxon>Pterygota</taxon>
        <taxon>Neoptera</taxon>
        <taxon>Endopterygota</taxon>
        <taxon>Lepidoptera</taxon>
        <taxon>Glossata</taxon>
        <taxon>Ditrysia</taxon>
        <taxon>Papilionoidea</taxon>
        <taxon>Nymphalidae</taxon>
        <taxon>Danainae</taxon>
        <taxon>Danaini</taxon>
        <taxon>Danaina</taxon>
        <taxon>Danaus</taxon>
        <taxon>Danaus</taxon>
    </lineage>
</organism>
<keyword evidence="2" id="KW-1185">Reference proteome</keyword>
<keyword evidence="1" id="KW-0378">Hydrolase</keyword>
<protein>
    <submittedName>
        <fullName evidence="1">Endonuclease-reverse transcriptase</fullName>
    </submittedName>
</protein>